<keyword evidence="3 5" id="KW-1133">Transmembrane helix</keyword>
<protein>
    <recommendedName>
        <fullName evidence="6">O-antigen ligase-related domain-containing protein</fullName>
    </recommendedName>
</protein>
<comment type="subcellular location">
    <subcellularLocation>
        <location evidence="1">Membrane</location>
        <topology evidence="1">Multi-pass membrane protein</topology>
    </subcellularLocation>
</comment>
<dbReference type="PANTHER" id="PTHR37422:SF13">
    <property type="entry name" value="LIPOPOLYSACCHARIDE BIOSYNTHESIS PROTEIN PA4999-RELATED"/>
    <property type="match status" value="1"/>
</dbReference>
<proteinExistence type="predicted"/>
<feature type="transmembrane region" description="Helical" evidence="5">
    <location>
        <begin position="279"/>
        <end position="298"/>
    </location>
</feature>
<keyword evidence="2 5" id="KW-0812">Transmembrane</keyword>
<dbReference type="Pfam" id="PF04932">
    <property type="entry name" value="Wzy_C"/>
    <property type="match status" value="1"/>
</dbReference>
<comment type="caution">
    <text evidence="7">The sequence shown here is derived from an EMBL/GenBank/DDBJ whole genome shotgun (WGS) entry which is preliminary data.</text>
</comment>
<feature type="transmembrane region" description="Helical" evidence="5">
    <location>
        <begin position="79"/>
        <end position="99"/>
    </location>
</feature>
<dbReference type="EMBL" id="QJKK01000022">
    <property type="protein sequence ID" value="RAL21024.1"/>
    <property type="molecule type" value="Genomic_DNA"/>
</dbReference>
<keyword evidence="8" id="KW-1185">Reference proteome</keyword>
<feature type="transmembrane region" description="Helical" evidence="5">
    <location>
        <begin position="20"/>
        <end position="37"/>
    </location>
</feature>
<name>A0A364K0J6_9BACL</name>
<feature type="domain" description="O-antigen ligase-related" evidence="6">
    <location>
        <begin position="148"/>
        <end position="286"/>
    </location>
</feature>
<feature type="transmembrane region" description="Helical" evidence="5">
    <location>
        <begin position="195"/>
        <end position="216"/>
    </location>
</feature>
<sequence length="371" mass="43272">MMTSFVLSYVKYHLSILKPLIFIFIYMIGTFISMYMMKDNERGFYFLSITVYLIVFWFFSVGVVTYFQHSLVKTIFSGYTVAAVLSSTLAMLSFFHLIPNSNLFLKYERATALFKDPNVFGPFLIPIAIYSILKMEQSKIKLKMRWIFVFFLTTTGVLLSFSRAAWLNYCLSLVVYLLLRVFHFEEYKLWIRLGFMKFIIIPIVIFFIALLGFVYLEQLNEFFIQRFGFQTYDDDRFATQMDAIQQGIQNPLGIGPGQSEIIYLLSTHNLYIRVFTESGFIGFLGLIGLLIITLKRCIRFSFLASYQKQAYFALYTAVLIGIFANSLFIDSLHWRHLWLFLSVPWAYIPQKSESANNLGNHSQKKNQAIPD</sequence>
<dbReference type="PANTHER" id="PTHR37422">
    <property type="entry name" value="TEICHURONIC ACID BIOSYNTHESIS PROTEIN TUAE"/>
    <property type="match status" value="1"/>
</dbReference>
<dbReference type="InterPro" id="IPR007016">
    <property type="entry name" value="O-antigen_ligase-rel_domated"/>
</dbReference>
<accession>A0A364K0J6</accession>
<evidence type="ECO:0000256" key="4">
    <source>
        <dbReference type="ARBA" id="ARBA00023136"/>
    </source>
</evidence>
<dbReference type="Proteomes" id="UP000251213">
    <property type="component" value="Unassembled WGS sequence"/>
</dbReference>
<reference evidence="7 8" key="2">
    <citation type="submission" date="2018-06" db="EMBL/GenBank/DDBJ databases">
        <authorList>
            <person name="Zhirakovskaya E."/>
        </authorList>
    </citation>
    <scope>NUCLEOTIDE SEQUENCE [LARGE SCALE GENOMIC DNA]</scope>
    <source>
        <strain evidence="7 8">FBKL4.011</strain>
    </source>
</reference>
<keyword evidence="4 5" id="KW-0472">Membrane</keyword>
<evidence type="ECO:0000256" key="2">
    <source>
        <dbReference type="ARBA" id="ARBA00022692"/>
    </source>
</evidence>
<evidence type="ECO:0000313" key="8">
    <source>
        <dbReference type="Proteomes" id="UP000251213"/>
    </source>
</evidence>
<feature type="transmembrane region" description="Helical" evidence="5">
    <location>
        <begin position="43"/>
        <end position="67"/>
    </location>
</feature>
<evidence type="ECO:0000256" key="5">
    <source>
        <dbReference type="SAM" id="Phobius"/>
    </source>
</evidence>
<feature type="transmembrane region" description="Helical" evidence="5">
    <location>
        <begin position="142"/>
        <end position="160"/>
    </location>
</feature>
<evidence type="ECO:0000313" key="7">
    <source>
        <dbReference type="EMBL" id="RAL21024.1"/>
    </source>
</evidence>
<dbReference type="AlphaFoldDB" id="A0A364K0J6"/>
<feature type="transmembrane region" description="Helical" evidence="5">
    <location>
        <begin position="119"/>
        <end position="135"/>
    </location>
</feature>
<feature type="transmembrane region" description="Helical" evidence="5">
    <location>
        <begin position="310"/>
        <end position="329"/>
    </location>
</feature>
<reference evidence="7 8" key="1">
    <citation type="submission" date="2018-06" db="EMBL/GenBank/DDBJ databases">
        <title>Thermoflavimicrobium daqus sp. nov., a thermophilic microbe isolated from Moutai-flavour Daqu.</title>
        <authorList>
            <person name="Wang X."/>
            <person name="Zhou H."/>
        </authorList>
    </citation>
    <scope>NUCLEOTIDE SEQUENCE [LARGE SCALE GENOMIC DNA]</scope>
    <source>
        <strain evidence="7 8">FBKL4.011</strain>
    </source>
</reference>
<gene>
    <name evidence="7" type="ORF">DL897_17480</name>
</gene>
<evidence type="ECO:0000256" key="1">
    <source>
        <dbReference type="ARBA" id="ARBA00004141"/>
    </source>
</evidence>
<dbReference type="OrthoDB" id="9796592at2"/>
<evidence type="ECO:0000259" key="6">
    <source>
        <dbReference type="Pfam" id="PF04932"/>
    </source>
</evidence>
<evidence type="ECO:0000256" key="3">
    <source>
        <dbReference type="ARBA" id="ARBA00022989"/>
    </source>
</evidence>
<dbReference type="GO" id="GO:0016020">
    <property type="term" value="C:membrane"/>
    <property type="evidence" value="ECO:0007669"/>
    <property type="project" value="UniProtKB-SubCell"/>
</dbReference>
<feature type="transmembrane region" description="Helical" evidence="5">
    <location>
        <begin position="166"/>
        <end position="183"/>
    </location>
</feature>
<dbReference type="InterPro" id="IPR051533">
    <property type="entry name" value="WaaL-like"/>
</dbReference>
<organism evidence="7 8">
    <name type="scientific">Thermoflavimicrobium daqui</name>
    <dbReference type="NCBI Taxonomy" id="2137476"/>
    <lineage>
        <taxon>Bacteria</taxon>
        <taxon>Bacillati</taxon>
        <taxon>Bacillota</taxon>
        <taxon>Bacilli</taxon>
        <taxon>Bacillales</taxon>
        <taxon>Thermoactinomycetaceae</taxon>
        <taxon>Thermoflavimicrobium</taxon>
    </lineage>
</organism>